<dbReference type="EMBL" id="VYZW01050744">
    <property type="protein sequence ID" value="NXS48244.1"/>
    <property type="molecule type" value="Genomic_DNA"/>
</dbReference>
<dbReference type="SMART" id="SM00355">
    <property type="entry name" value="ZnF_C2H2"/>
    <property type="match status" value="4"/>
</dbReference>
<dbReference type="GO" id="GO:0003676">
    <property type="term" value="F:nucleic acid binding"/>
    <property type="evidence" value="ECO:0007669"/>
    <property type="project" value="InterPro"/>
</dbReference>
<feature type="domain" description="C2H2-type" evidence="2">
    <location>
        <begin position="16"/>
        <end position="40"/>
    </location>
</feature>
<comment type="caution">
    <text evidence="4">The sequence shown here is derived from an EMBL/GenBank/DDBJ whole genome shotgun (WGS) entry which is preliminary data.</text>
</comment>
<dbReference type="Pfam" id="PF12874">
    <property type="entry name" value="zf-met"/>
    <property type="match status" value="4"/>
</dbReference>
<evidence type="ECO:0000313" key="4">
    <source>
        <dbReference type="EMBL" id="NXS48244.1"/>
    </source>
</evidence>
<feature type="domain" description="U1-type" evidence="3">
    <location>
        <begin position="146"/>
        <end position="180"/>
    </location>
</feature>
<accession>A0A7L2URG7</accession>
<evidence type="ECO:0000259" key="2">
    <source>
        <dbReference type="SMART" id="SM00355"/>
    </source>
</evidence>
<feature type="domain" description="U1-type" evidence="3">
    <location>
        <begin position="213"/>
        <end position="247"/>
    </location>
</feature>
<feature type="region of interest" description="Disordered" evidence="1">
    <location>
        <begin position="462"/>
        <end position="504"/>
    </location>
</feature>
<dbReference type="PANTHER" id="PTHR46742:SF2">
    <property type="entry name" value="ZINC FINGER MATRIN-TYPE PROTEIN 1"/>
    <property type="match status" value="1"/>
</dbReference>
<feature type="region of interest" description="Disordered" evidence="1">
    <location>
        <begin position="118"/>
        <end position="141"/>
    </location>
</feature>
<name>A0A7L2URG7_BALRX</name>
<feature type="compositionally biased region" description="Basic residues" evidence="1">
    <location>
        <begin position="488"/>
        <end position="497"/>
    </location>
</feature>
<dbReference type="PANTHER" id="PTHR46742">
    <property type="entry name" value="LYSINE-RICH COILED-COIL PROTEIN 1"/>
    <property type="match status" value="1"/>
</dbReference>
<dbReference type="AlphaFoldDB" id="A0A7L2URG7"/>
<dbReference type="OrthoDB" id="1925236at2759"/>
<feature type="compositionally biased region" description="Basic and acidic residues" evidence="1">
    <location>
        <begin position="462"/>
        <end position="471"/>
    </location>
</feature>
<feature type="domain" description="C2H2-type" evidence="2">
    <location>
        <begin position="149"/>
        <end position="173"/>
    </location>
</feature>
<evidence type="ECO:0000259" key="3">
    <source>
        <dbReference type="SMART" id="SM00451"/>
    </source>
</evidence>
<keyword evidence="5" id="KW-1185">Reference proteome</keyword>
<evidence type="ECO:0000313" key="5">
    <source>
        <dbReference type="Proteomes" id="UP000528411"/>
    </source>
</evidence>
<organism evidence="4 5">
    <name type="scientific">Balaeniceps rex</name>
    <name type="common">Shoebill</name>
    <dbReference type="NCBI Taxonomy" id="33584"/>
    <lineage>
        <taxon>Eukaryota</taxon>
        <taxon>Metazoa</taxon>
        <taxon>Chordata</taxon>
        <taxon>Craniata</taxon>
        <taxon>Vertebrata</taxon>
        <taxon>Euteleostomi</taxon>
        <taxon>Archelosauria</taxon>
        <taxon>Archosauria</taxon>
        <taxon>Dinosauria</taxon>
        <taxon>Saurischia</taxon>
        <taxon>Theropoda</taxon>
        <taxon>Coelurosauria</taxon>
        <taxon>Aves</taxon>
        <taxon>Neognathae</taxon>
        <taxon>Neoaves</taxon>
        <taxon>Aequornithes</taxon>
        <taxon>Pelecaniformes</taxon>
        <taxon>Balaenicipitidae</taxon>
        <taxon>Balaeniceps</taxon>
    </lineage>
</organism>
<dbReference type="Gene3D" id="3.30.160.60">
    <property type="entry name" value="Classic Zinc Finger"/>
    <property type="match status" value="4"/>
</dbReference>
<sequence>DDVLDEATRKDLFTDTFCKVCRAVLQFESQRLSHYKGKKHAQKVRLYIQMHGEKGERQEHGKQKKTDCINFQMDGSGVLDKNKYCNLCNVIFTSPVVALSHYLGKSHAKKLKQLSGDQAHMPGQSMQPVSAEESSSSSNTRLKLNDPDKYCKLCCAPFNNPLMAQQHYVGKKHRRNESRKKILEELGDKAVPAESSTNGKQSMSNSFFSAVGVGYYVCPVCNITLTSIETYQSHVQGNKHHFLSNLCRETVLVNLMKKSKKSKKTYDSFQDELTGYIKVQKARGLEPRRYLGKTEEEEFKDKNTEGGSDPSEVISSNFKCEQGQHTSLFSETQSPTNTGENRSPSWPSACEQALEKTPNCCYNKGYCKEEQEEQASEVATIRDKTFSLSVAESKDCYKLMLAETSTSSYTKEQKFQIKHFEEEKYISEELKCEKEATKKRKENIEGADFGKENQKQKRIKFDIDLVNEKKQRPYKGKRLKENPAEKERKKHKKGKKKSQTDGKREEELLWDESVLGY</sequence>
<proteinExistence type="predicted"/>
<dbReference type="SUPFAM" id="SSF57667">
    <property type="entry name" value="beta-beta-alpha zinc fingers"/>
    <property type="match status" value="4"/>
</dbReference>
<feature type="compositionally biased region" description="Polar residues" evidence="1">
    <location>
        <begin position="327"/>
        <end position="346"/>
    </location>
</feature>
<feature type="domain" description="C2H2-type" evidence="2">
    <location>
        <begin position="216"/>
        <end position="240"/>
    </location>
</feature>
<feature type="domain" description="U1-type" evidence="3">
    <location>
        <begin position="80"/>
        <end position="114"/>
    </location>
</feature>
<dbReference type="InterPro" id="IPR003604">
    <property type="entry name" value="Matrin/U1-like-C_Znf_C2H2"/>
</dbReference>
<gene>
    <name evidence="4" type="primary">Zmat1</name>
    <name evidence="4" type="ORF">BALREX_R11381</name>
</gene>
<protein>
    <submittedName>
        <fullName evidence="4">ZMAT1 protein</fullName>
    </submittedName>
</protein>
<dbReference type="Proteomes" id="UP000528411">
    <property type="component" value="Unassembled WGS sequence"/>
</dbReference>
<evidence type="ECO:0000256" key="1">
    <source>
        <dbReference type="SAM" id="MobiDB-lite"/>
    </source>
</evidence>
<reference evidence="4 5" key="1">
    <citation type="submission" date="2019-09" db="EMBL/GenBank/DDBJ databases">
        <title>Bird 10,000 Genomes (B10K) Project - Family phase.</title>
        <authorList>
            <person name="Zhang G."/>
        </authorList>
    </citation>
    <scope>NUCLEOTIDE SEQUENCE [LARGE SCALE GENOMIC DNA]</scope>
    <source>
        <strain evidence="4">B10K-DU-012-56</strain>
    </source>
</reference>
<feature type="compositionally biased region" description="Basic and acidic residues" evidence="1">
    <location>
        <begin position="288"/>
        <end position="304"/>
    </location>
</feature>
<feature type="domain" description="U1-type" evidence="3">
    <location>
        <begin position="13"/>
        <end position="47"/>
    </location>
</feature>
<dbReference type="InterPro" id="IPR013087">
    <property type="entry name" value="Znf_C2H2_type"/>
</dbReference>
<feature type="non-terminal residue" evidence="4">
    <location>
        <position position="517"/>
    </location>
</feature>
<dbReference type="GO" id="GO:0008270">
    <property type="term" value="F:zinc ion binding"/>
    <property type="evidence" value="ECO:0007669"/>
    <property type="project" value="InterPro"/>
</dbReference>
<feature type="region of interest" description="Disordered" evidence="1">
    <location>
        <begin position="327"/>
        <end position="349"/>
    </location>
</feature>
<dbReference type="SMART" id="SM00451">
    <property type="entry name" value="ZnF_U1"/>
    <property type="match status" value="4"/>
</dbReference>
<dbReference type="InterPro" id="IPR036236">
    <property type="entry name" value="Znf_C2H2_sf"/>
</dbReference>
<feature type="non-terminal residue" evidence="4">
    <location>
        <position position="1"/>
    </location>
</feature>
<feature type="domain" description="C2H2-type" evidence="2">
    <location>
        <begin position="83"/>
        <end position="107"/>
    </location>
</feature>
<feature type="region of interest" description="Disordered" evidence="1">
    <location>
        <begin position="288"/>
        <end position="315"/>
    </location>
</feature>